<name>A0ABP4DH64_9ACTN</name>
<feature type="region of interest" description="Disordered" evidence="1">
    <location>
        <begin position="1"/>
        <end position="78"/>
    </location>
</feature>
<evidence type="ECO:0000313" key="3">
    <source>
        <dbReference type="Proteomes" id="UP001501072"/>
    </source>
</evidence>
<protein>
    <submittedName>
        <fullName evidence="2">Uncharacterized protein</fullName>
    </submittedName>
</protein>
<accession>A0ABP4DH64</accession>
<feature type="compositionally biased region" description="Basic residues" evidence="1">
    <location>
        <begin position="20"/>
        <end position="33"/>
    </location>
</feature>
<dbReference type="EMBL" id="BAAAHU010000020">
    <property type="protein sequence ID" value="GAA1009277.1"/>
    <property type="molecule type" value="Genomic_DNA"/>
</dbReference>
<reference evidence="3" key="1">
    <citation type="journal article" date="2019" name="Int. J. Syst. Evol. Microbiol.">
        <title>The Global Catalogue of Microorganisms (GCM) 10K type strain sequencing project: providing services to taxonomists for standard genome sequencing and annotation.</title>
        <authorList>
            <consortium name="The Broad Institute Genomics Platform"/>
            <consortium name="The Broad Institute Genome Sequencing Center for Infectious Disease"/>
            <person name="Wu L."/>
            <person name="Ma J."/>
        </authorList>
    </citation>
    <scope>NUCLEOTIDE SEQUENCE [LARGE SCALE GENOMIC DNA]</scope>
    <source>
        <strain evidence="3">JCM 11269</strain>
    </source>
</reference>
<feature type="compositionally biased region" description="Low complexity" evidence="1">
    <location>
        <begin position="1"/>
        <end position="19"/>
    </location>
</feature>
<proteinExistence type="predicted"/>
<keyword evidence="3" id="KW-1185">Reference proteome</keyword>
<feature type="compositionally biased region" description="Basic and acidic residues" evidence="1">
    <location>
        <begin position="49"/>
        <end position="68"/>
    </location>
</feature>
<evidence type="ECO:0000256" key="1">
    <source>
        <dbReference type="SAM" id="MobiDB-lite"/>
    </source>
</evidence>
<sequence length="78" mass="8158">MTASRPRATAGTVPAAPAARRGRRPAARAHPRRAASLPDAPGAASGKILRREFPSREHGSEQDHERRVAAGAQDDGLG</sequence>
<evidence type="ECO:0000313" key="2">
    <source>
        <dbReference type="EMBL" id="GAA1009277.1"/>
    </source>
</evidence>
<organism evidence="2 3">
    <name type="scientific">Streptomyces thermogriseus</name>
    <dbReference type="NCBI Taxonomy" id="75292"/>
    <lineage>
        <taxon>Bacteria</taxon>
        <taxon>Bacillati</taxon>
        <taxon>Actinomycetota</taxon>
        <taxon>Actinomycetes</taxon>
        <taxon>Kitasatosporales</taxon>
        <taxon>Streptomycetaceae</taxon>
        <taxon>Streptomyces</taxon>
    </lineage>
</organism>
<gene>
    <name evidence="2" type="ORF">GCM10009564_24110</name>
</gene>
<comment type="caution">
    <text evidence="2">The sequence shown here is derived from an EMBL/GenBank/DDBJ whole genome shotgun (WGS) entry which is preliminary data.</text>
</comment>
<dbReference type="Proteomes" id="UP001501072">
    <property type="component" value="Unassembled WGS sequence"/>
</dbReference>